<evidence type="ECO:0000313" key="2">
    <source>
        <dbReference type="EMBL" id="SFK43843.1"/>
    </source>
</evidence>
<feature type="domain" description="SnoaL-like" evidence="1">
    <location>
        <begin position="11"/>
        <end position="102"/>
    </location>
</feature>
<dbReference type="Gene3D" id="3.10.450.50">
    <property type="match status" value="1"/>
</dbReference>
<protein>
    <submittedName>
        <fullName evidence="2">Ketosteroid isomerase-related protein</fullName>
    </submittedName>
</protein>
<dbReference type="GO" id="GO:0016853">
    <property type="term" value="F:isomerase activity"/>
    <property type="evidence" value="ECO:0007669"/>
    <property type="project" value="UniProtKB-KW"/>
</dbReference>
<sequence length="123" mass="14004">MSSDPIAIAKKSYQAYVDKDRAAIEAVIADDFHFTSPLDNRIDRKTYFERCWPNSETISGFEYKHLVQEGDRVFVTYEGTGTTGKRFRNTEILTVRGGRIVEAEVYFGWTIPHEARDGGFVDG</sequence>
<reference evidence="2 3" key="1">
    <citation type="submission" date="2016-10" db="EMBL/GenBank/DDBJ databases">
        <authorList>
            <person name="Varghese N."/>
            <person name="Submissions S."/>
        </authorList>
    </citation>
    <scope>NUCLEOTIDE SEQUENCE [LARGE SCALE GENOMIC DNA]</scope>
    <source>
        <strain evidence="2 3">DSM 21822</strain>
    </source>
</reference>
<dbReference type="SUPFAM" id="SSF54427">
    <property type="entry name" value="NTF2-like"/>
    <property type="match status" value="1"/>
</dbReference>
<dbReference type="Pfam" id="PF12680">
    <property type="entry name" value="SnoaL_2"/>
    <property type="match status" value="1"/>
</dbReference>
<proteinExistence type="predicted"/>
<keyword evidence="3" id="KW-1185">Reference proteome</keyword>
<name>A0A1I3ZIE9_9HYPH</name>
<dbReference type="EMBL" id="FOSL01000006">
    <property type="protein sequence ID" value="SFK43843.1"/>
    <property type="molecule type" value="Genomic_DNA"/>
</dbReference>
<dbReference type="RefSeq" id="WP_149760511.1">
    <property type="nucleotide sequence ID" value="NZ_BSPE01000031.1"/>
</dbReference>
<evidence type="ECO:0000313" key="3">
    <source>
        <dbReference type="Proteomes" id="UP000323300"/>
    </source>
</evidence>
<dbReference type="Proteomes" id="UP000323300">
    <property type="component" value="Unassembled WGS sequence"/>
</dbReference>
<dbReference type="InterPro" id="IPR032710">
    <property type="entry name" value="NTF2-like_dom_sf"/>
</dbReference>
<dbReference type="InterPro" id="IPR037401">
    <property type="entry name" value="SnoaL-like"/>
</dbReference>
<gene>
    <name evidence="2" type="ORF">SAMN04488498_106155</name>
</gene>
<evidence type="ECO:0000259" key="1">
    <source>
        <dbReference type="Pfam" id="PF12680"/>
    </source>
</evidence>
<keyword evidence="2" id="KW-0413">Isomerase</keyword>
<dbReference type="AlphaFoldDB" id="A0A1I3ZIE9"/>
<dbReference type="OrthoDB" id="4945579at2"/>
<accession>A0A1I3ZIE9</accession>
<organism evidence="2 3">
    <name type="scientific">Neomesorhizobium albiziae</name>
    <dbReference type="NCBI Taxonomy" id="335020"/>
    <lineage>
        <taxon>Bacteria</taxon>
        <taxon>Pseudomonadati</taxon>
        <taxon>Pseudomonadota</taxon>
        <taxon>Alphaproteobacteria</taxon>
        <taxon>Hyphomicrobiales</taxon>
        <taxon>Phyllobacteriaceae</taxon>
        <taxon>Neomesorhizobium</taxon>
    </lineage>
</organism>